<organism evidence="1 2">
    <name type="scientific">Seiridium unicorne</name>
    <dbReference type="NCBI Taxonomy" id="138068"/>
    <lineage>
        <taxon>Eukaryota</taxon>
        <taxon>Fungi</taxon>
        <taxon>Dikarya</taxon>
        <taxon>Ascomycota</taxon>
        <taxon>Pezizomycotina</taxon>
        <taxon>Sordariomycetes</taxon>
        <taxon>Xylariomycetidae</taxon>
        <taxon>Amphisphaeriales</taxon>
        <taxon>Sporocadaceae</taxon>
        <taxon>Seiridium</taxon>
    </lineage>
</organism>
<accession>A0ABR2UVH7</accession>
<name>A0ABR2UVH7_9PEZI</name>
<reference evidence="1 2" key="1">
    <citation type="journal article" date="2024" name="J. Plant Pathol.">
        <title>Sequence and assembly of the genome of Seiridium unicorne, isolate CBS 538.82, causal agent of cypress canker disease.</title>
        <authorList>
            <person name="Scali E."/>
            <person name="Rocca G.D."/>
            <person name="Danti R."/>
            <person name="Garbelotto M."/>
            <person name="Barberini S."/>
            <person name="Baroncelli R."/>
            <person name="Emiliani G."/>
        </authorList>
    </citation>
    <scope>NUCLEOTIDE SEQUENCE [LARGE SCALE GENOMIC DNA]</scope>
    <source>
        <strain evidence="1 2">BM-138-508</strain>
    </source>
</reference>
<comment type="caution">
    <text evidence="1">The sequence shown here is derived from an EMBL/GenBank/DDBJ whole genome shotgun (WGS) entry which is preliminary data.</text>
</comment>
<evidence type="ECO:0000313" key="1">
    <source>
        <dbReference type="EMBL" id="KAK9418271.1"/>
    </source>
</evidence>
<evidence type="ECO:0000313" key="2">
    <source>
        <dbReference type="Proteomes" id="UP001408356"/>
    </source>
</evidence>
<protein>
    <submittedName>
        <fullName evidence="1">F-box domain-containing protein</fullName>
    </submittedName>
</protein>
<proteinExistence type="predicted"/>
<keyword evidence="2" id="KW-1185">Reference proteome</keyword>
<gene>
    <name evidence="1" type="ORF">SUNI508_08232</name>
</gene>
<dbReference type="Proteomes" id="UP001408356">
    <property type="component" value="Unassembled WGS sequence"/>
</dbReference>
<sequence>MEHGDLAAAVKYVTFNPYHVSWYAVACWTHPWMPIAFVADKLPNLKQYSLHFCGSLDHSSAHFNTVRRIHPLPAGNSPFEDGSEYFFNLLGRINSEIVFVSHYPAQPTSFLVNNSCLIPNTDQDPQFDPSKAGEALNVNQHTLEALHLDLRHGKFWPNFPVPISSLEGFVALKTLFIDSTVVCSRQAEPSANPQRLTQMLPPDLESLELIDYPGDGLPLFASMFLNLVEAMRKGQFQTLKRVRCDARFVLEHQLRTFFDDHTVAEEFSRVGVVFTYNVPPLGQTPPELRGWVAGLDHYCGAIDEDRGWERLWNYVPLLFPGEHDDNDL</sequence>
<dbReference type="EMBL" id="JARVKF010000392">
    <property type="protein sequence ID" value="KAK9418271.1"/>
    <property type="molecule type" value="Genomic_DNA"/>
</dbReference>